<dbReference type="Gene3D" id="3.60.10.10">
    <property type="entry name" value="Endonuclease/exonuclease/phosphatase"/>
    <property type="match status" value="1"/>
</dbReference>
<comment type="caution">
    <text evidence="1">The sequence shown here is derived from an EMBL/GenBank/DDBJ whole genome shotgun (WGS) entry which is preliminary data.</text>
</comment>
<dbReference type="EMBL" id="JABFTP020000021">
    <property type="protein sequence ID" value="KAL3269347.1"/>
    <property type="molecule type" value="Genomic_DNA"/>
</dbReference>
<proteinExistence type="predicted"/>
<reference evidence="1 2" key="1">
    <citation type="journal article" date="2021" name="BMC Biol.">
        <title>Horizontally acquired antibacterial genes associated with adaptive radiation of ladybird beetles.</title>
        <authorList>
            <person name="Li H.S."/>
            <person name="Tang X.F."/>
            <person name="Huang Y.H."/>
            <person name="Xu Z.Y."/>
            <person name="Chen M.L."/>
            <person name="Du X.Y."/>
            <person name="Qiu B.Y."/>
            <person name="Chen P.T."/>
            <person name="Zhang W."/>
            <person name="Slipinski A."/>
            <person name="Escalona H.E."/>
            <person name="Waterhouse R.M."/>
            <person name="Zwick A."/>
            <person name="Pang H."/>
        </authorList>
    </citation>
    <scope>NUCLEOTIDE SEQUENCE [LARGE SCALE GENOMIC DNA]</scope>
    <source>
        <strain evidence="1">SYSU2018</strain>
    </source>
</reference>
<accession>A0ABD2MSY4</accession>
<evidence type="ECO:0000313" key="2">
    <source>
        <dbReference type="Proteomes" id="UP001516400"/>
    </source>
</evidence>
<dbReference type="SUPFAM" id="SSF56219">
    <property type="entry name" value="DNase I-like"/>
    <property type="match status" value="1"/>
</dbReference>
<dbReference type="Proteomes" id="UP001516400">
    <property type="component" value="Unassembled WGS sequence"/>
</dbReference>
<sequence length="208" mass="24006">MKLIKTIPKEAYLFISHLQAGTQNDNLTAELQKLSQKSFVNNLHPDLYSFFKEIKYRGKGLADTGGTRNKKISTQFSVLHQNIQSIGNVKLQVKQLVIENNSVKVLFFNEHWKTQEQLLNHPVPNFRLITSYCRFNGEHGGVEIYVSSDIKAYERKDINKVSKKWKFECAGIEFHIYGKKIVCITVYKNGNTSDITERLEPILERLAK</sequence>
<protein>
    <submittedName>
        <fullName evidence="1">Uncharacterized protein</fullName>
    </submittedName>
</protein>
<gene>
    <name evidence="1" type="ORF">HHI36_008419</name>
</gene>
<organism evidence="1 2">
    <name type="scientific">Cryptolaemus montrouzieri</name>
    <dbReference type="NCBI Taxonomy" id="559131"/>
    <lineage>
        <taxon>Eukaryota</taxon>
        <taxon>Metazoa</taxon>
        <taxon>Ecdysozoa</taxon>
        <taxon>Arthropoda</taxon>
        <taxon>Hexapoda</taxon>
        <taxon>Insecta</taxon>
        <taxon>Pterygota</taxon>
        <taxon>Neoptera</taxon>
        <taxon>Endopterygota</taxon>
        <taxon>Coleoptera</taxon>
        <taxon>Polyphaga</taxon>
        <taxon>Cucujiformia</taxon>
        <taxon>Coccinelloidea</taxon>
        <taxon>Coccinellidae</taxon>
        <taxon>Scymninae</taxon>
        <taxon>Scymnini</taxon>
        <taxon>Cryptolaemus</taxon>
    </lineage>
</organism>
<dbReference type="AlphaFoldDB" id="A0ABD2MSY4"/>
<dbReference type="InterPro" id="IPR036691">
    <property type="entry name" value="Endo/exonu/phosph_ase_sf"/>
</dbReference>
<keyword evidence="2" id="KW-1185">Reference proteome</keyword>
<evidence type="ECO:0000313" key="1">
    <source>
        <dbReference type="EMBL" id="KAL3269347.1"/>
    </source>
</evidence>
<name>A0ABD2MSY4_9CUCU</name>